<sequence>MFLYGTLNWLALLWLLRTGQAHSYAGTSCSLLHGVKVYCYGGISGRATPNNATIMLDLTTVDFREPMPNFNWVALQPQTTAPLQRVWSAQSTTINNGASVLFYGGLNATKGISYTSTPFVTVSDQGWQQSTVQNPNANLSNSLNISSSLYAIYPAIVDLSPVGKTQLLIFGGLTNDTYAQYEATSRQSTEMAMNPAIQIFDYVANTWAAAPAGSLNGYTRAFHTATLMPSTNAVFILGGNILAATGYTNQQLAPMSEVWVFNLTTSQWLNQTATYPSSVPFIATRRFHTATAIPDTGYIMLIGGLIPFNFLSADADTSQLCVIYDSVENEYVFPNITNPEDAPTVLVYHSSILFHDHATQKSLIGIFFGALKQNGPNQETHYLLDVTDSNQIAWLAASAPTPSSSVLDLSPPTIAGIVVGAGAGVGVLLLLLVIYLKRLGNASDDPSDSLDKPMPIQDSDRVTEASVATESTVRHLSILSPSQPSMLSKHITSSATDLDIEKQEQPINVNK</sequence>
<dbReference type="InterPro" id="IPR011043">
    <property type="entry name" value="Gal_Oxase/kelch_b-propeller"/>
</dbReference>
<feature type="region of interest" description="Disordered" evidence="3">
    <location>
        <begin position="444"/>
        <end position="467"/>
    </location>
</feature>
<feature type="signal peptide" evidence="5">
    <location>
        <begin position="1"/>
        <end position="21"/>
    </location>
</feature>
<dbReference type="InterPro" id="IPR056737">
    <property type="entry name" value="Beta-prop_ATRN-MKLN-like"/>
</dbReference>
<feature type="compositionally biased region" description="Polar residues" evidence="3">
    <location>
        <begin position="479"/>
        <end position="496"/>
    </location>
</feature>
<protein>
    <recommendedName>
        <fullName evidence="6">Attractin/MKLN-like beta-propeller domain-containing protein</fullName>
    </recommendedName>
</protein>
<dbReference type="Gene3D" id="2.120.10.80">
    <property type="entry name" value="Kelch-type beta propeller"/>
    <property type="match status" value="1"/>
</dbReference>
<evidence type="ECO:0000256" key="4">
    <source>
        <dbReference type="SAM" id="Phobius"/>
    </source>
</evidence>
<keyword evidence="4" id="KW-1133">Transmembrane helix</keyword>
<proteinExistence type="predicted"/>
<gene>
    <name evidence="7" type="ORF">DM01DRAFT_1369493</name>
</gene>
<evidence type="ECO:0000313" key="8">
    <source>
        <dbReference type="Proteomes" id="UP000242146"/>
    </source>
</evidence>
<evidence type="ECO:0000256" key="2">
    <source>
        <dbReference type="ARBA" id="ARBA00022737"/>
    </source>
</evidence>
<feature type="chain" id="PRO_5012575177" description="Attractin/MKLN-like beta-propeller domain-containing protein" evidence="5">
    <location>
        <begin position="22"/>
        <end position="511"/>
    </location>
</feature>
<name>A0A1X2GXU8_9FUNG</name>
<dbReference type="PANTHER" id="PTHR46093:SF18">
    <property type="entry name" value="FIBRONECTIN TYPE-III DOMAIN-CONTAINING PROTEIN"/>
    <property type="match status" value="1"/>
</dbReference>
<dbReference type="Pfam" id="PF24981">
    <property type="entry name" value="Beta-prop_ATRN-LZTR1"/>
    <property type="match status" value="1"/>
</dbReference>
<feature type="transmembrane region" description="Helical" evidence="4">
    <location>
        <begin position="414"/>
        <end position="436"/>
    </location>
</feature>
<feature type="region of interest" description="Disordered" evidence="3">
    <location>
        <begin position="479"/>
        <end position="511"/>
    </location>
</feature>
<keyword evidence="4" id="KW-0812">Transmembrane</keyword>
<feature type="domain" description="Attractin/MKLN-like beta-propeller" evidence="6">
    <location>
        <begin position="31"/>
        <end position="304"/>
    </location>
</feature>
<evidence type="ECO:0000256" key="3">
    <source>
        <dbReference type="SAM" id="MobiDB-lite"/>
    </source>
</evidence>
<evidence type="ECO:0000259" key="6">
    <source>
        <dbReference type="Pfam" id="PF24981"/>
    </source>
</evidence>
<evidence type="ECO:0000313" key="7">
    <source>
        <dbReference type="EMBL" id="ORX62920.1"/>
    </source>
</evidence>
<keyword evidence="8" id="KW-1185">Reference proteome</keyword>
<comment type="caution">
    <text evidence="7">The sequence shown here is derived from an EMBL/GenBank/DDBJ whole genome shotgun (WGS) entry which is preliminary data.</text>
</comment>
<keyword evidence="1" id="KW-0880">Kelch repeat</keyword>
<organism evidence="7 8">
    <name type="scientific">Hesseltinella vesiculosa</name>
    <dbReference type="NCBI Taxonomy" id="101127"/>
    <lineage>
        <taxon>Eukaryota</taxon>
        <taxon>Fungi</taxon>
        <taxon>Fungi incertae sedis</taxon>
        <taxon>Mucoromycota</taxon>
        <taxon>Mucoromycotina</taxon>
        <taxon>Mucoromycetes</taxon>
        <taxon>Mucorales</taxon>
        <taxon>Cunninghamellaceae</taxon>
        <taxon>Hesseltinella</taxon>
    </lineage>
</organism>
<dbReference type="InterPro" id="IPR015915">
    <property type="entry name" value="Kelch-typ_b-propeller"/>
</dbReference>
<evidence type="ECO:0000256" key="1">
    <source>
        <dbReference type="ARBA" id="ARBA00022441"/>
    </source>
</evidence>
<evidence type="ECO:0000256" key="5">
    <source>
        <dbReference type="SAM" id="SignalP"/>
    </source>
</evidence>
<keyword evidence="4" id="KW-0472">Membrane</keyword>
<dbReference type="Proteomes" id="UP000242146">
    <property type="component" value="Unassembled WGS sequence"/>
</dbReference>
<dbReference type="OrthoDB" id="2363417at2759"/>
<keyword evidence="2" id="KW-0677">Repeat</keyword>
<dbReference type="AlphaFoldDB" id="A0A1X2GXU8"/>
<accession>A0A1X2GXU8</accession>
<reference evidence="7 8" key="1">
    <citation type="submission" date="2016-07" db="EMBL/GenBank/DDBJ databases">
        <title>Pervasive Adenine N6-methylation of Active Genes in Fungi.</title>
        <authorList>
            <consortium name="DOE Joint Genome Institute"/>
            <person name="Mondo S.J."/>
            <person name="Dannebaum R.O."/>
            <person name="Kuo R.C."/>
            <person name="Labutti K."/>
            <person name="Haridas S."/>
            <person name="Kuo A."/>
            <person name="Salamov A."/>
            <person name="Ahrendt S.R."/>
            <person name="Lipzen A."/>
            <person name="Sullivan W."/>
            <person name="Andreopoulos W.B."/>
            <person name="Clum A."/>
            <person name="Lindquist E."/>
            <person name="Daum C."/>
            <person name="Ramamoorthy G.K."/>
            <person name="Gryganskyi A."/>
            <person name="Culley D."/>
            <person name="Magnuson J.K."/>
            <person name="James T.Y."/>
            <person name="O'Malley M.A."/>
            <person name="Stajich J.E."/>
            <person name="Spatafora J.W."/>
            <person name="Visel A."/>
            <person name="Grigoriev I.V."/>
        </authorList>
    </citation>
    <scope>NUCLEOTIDE SEQUENCE [LARGE SCALE GENOMIC DNA]</scope>
    <source>
        <strain evidence="7 8">NRRL 3301</strain>
    </source>
</reference>
<keyword evidence="5" id="KW-0732">Signal</keyword>
<dbReference type="SUPFAM" id="SSF50965">
    <property type="entry name" value="Galactose oxidase, central domain"/>
    <property type="match status" value="1"/>
</dbReference>
<dbReference type="EMBL" id="MCGT01000001">
    <property type="protein sequence ID" value="ORX62920.1"/>
    <property type="molecule type" value="Genomic_DNA"/>
</dbReference>
<dbReference type="PANTHER" id="PTHR46093">
    <property type="entry name" value="ACYL-COA-BINDING DOMAIN-CONTAINING PROTEIN 5"/>
    <property type="match status" value="1"/>
</dbReference>